<feature type="non-terminal residue" evidence="1">
    <location>
        <position position="113"/>
    </location>
</feature>
<name>A0A812J0H4_SYMPI</name>
<gene>
    <name evidence="1" type="primary">CML16</name>
    <name evidence="1" type="ORF">SPIL2461_LOCUS1587</name>
</gene>
<dbReference type="OrthoDB" id="10663575at2759"/>
<organism evidence="1 2">
    <name type="scientific">Symbiodinium pilosum</name>
    <name type="common">Dinoflagellate</name>
    <dbReference type="NCBI Taxonomy" id="2952"/>
    <lineage>
        <taxon>Eukaryota</taxon>
        <taxon>Sar</taxon>
        <taxon>Alveolata</taxon>
        <taxon>Dinophyceae</taxon>
        <taxon>Suessiales</taxon>
        <taxon>Symbiodiniaceae</taxon>
        <taxon>Symbiodinium</taxon>
    </lineage>
</organism>
<comment type="caution">
    <text evidence="1">The sequence shown here is derived from an EMBL/GenBank/DDBJ whole genome shotgun (WGS) entry which is preliminary data.</text>
</comment>
<dbReference type="EMBL" id="CAJNIZ010001547">
    <property type="protein sequence ID" value="CAE7193596.1"/>
    <property type="molecule type" value="Genomic_DNA"/>
</dbReference>
<evidence type="ECO:0000313" key="2">
    <source>
        <dbReference type="Proteomes" id="UP000649617"/>
    </source>
</evidence>
<keyword evidence="2" id="KW-1185">Reference proteome</keyword>
<evidence type="ECO:0000313" key="1">
    <source>
        <dbReference type="EMBL" id="CAE7193596.1"/>
    </source>
</evidence>
<proteinExistence type="predicted"/>
<protein>
    <submittedName>
        <fullName evidence="1">CML16 protein</fullName>
    </submittedName>
</protein>
<reference evidence="1" key="1">
    <citation type="submission" date="2021-02" db="EMBL/GenBank/DDBJ databases">
        <authorList>
            <person name="Dougan E. K."/>
            <person name="Rhodes N."/>
            <person name="Thang M."/>
            <person name="Chan C."/>
        </authorList>
    </citation>
    <scope>NUCLEOTIDE SEQUENCE</scope>
</reference>
<accession>A0A812J0H4</accession>
<dbReference type="AlphaFoldDB" id="A0A812J0H4"/>
<dbReference type="Proteomes" id="UP000649617">
    <property type="component" value="Unassembled WGS sequence"/>
</dbReference>
<sequence>ALMADSISWHGTKTALEAAENYGLVSAEASEKYVEHMEATAEGHIRDIYSEKELEQMDSIEEAAYEYLEEHVKVSPIEILAVLSELKLIKVDEAVWSQLLEDEATDTLGELEQ</sequence>